<evidence type="ECO:0000313" key="7">
    <source>
        <dbReference type="EMBL" id="CAL1586006.1"/>
    </source>
</evidence>
<evidence type="ECO:0000256" key="2">
    <source>
        <dbReference type="ARBA" id="ARBA00004496"/>
    </source>
</evidence>
<organism evidence="7 8">
    <name type="scientific">Knipowitschia caucasica</name>
    <name type="common">Caucasian dwarf goby</name>
    <name type="synonym">Pomatoschistus caucasicus</name>
    <dbReference type="NCBI Taxonomy" id="637954"/>
    <lineage>
        <taxon>Eukaryota</taxon>
        <taxon>Metazoa</taxon>
        <taxon>Chordata</taxon>
        <taxon>Craniata</taxon>
        <taxon>Vertebrata</taxon>
        <taxon>Euteleostomi</taxon>
        <taxon>Actinopterygii</taxon>
        <taxon>Neopterygii</taxon>
        <taxon>Teleostei</taxon>
        <taxon>Neoteleostei</taxon>
        <taxon>Acanthomorphata</taxon>
        <taxon>Gobiaria</taxon>
        <taxon>Gobiiformes</taxon>
        <taxon>Gobioidei</taxon>
        <taxon>Gobiidae</taxon>
        <taxon>Gobiinae</taxon>
        <taxon>Knipowitschia</taxon>
    </lineage>
</organism>
<comment type="subcellular location">
    <subcellularLocation>
        <location evidence="2">Cytoplasm</location>
    </subcellularLocation>
    <subcellularLocation>
        <location evidence="1">Nucleus</location>
    </subcellularLocation>
</comment>
<evidence type="ECO:0000256" key="5">
    <source>
        <dbReference type="ARBA" id="ARBA00023242"/>
    </source>
</evidence>
<name>A0AAV2K7U8_KNICA</name>
<dbReference type="GO" id="GO:0006955">
    <property type="term" value="P:immune response"/>
    <property type="evidence" value="ECO:0007669"/>
    <property type="project" value="InterPro"/>
</dbReference>
<sequence>MENRSRPFATVVPTPEGVKKRKRLEVPPQSPQLPPGCRVLRVSGTAELHEFADRASFGILVSSEKKTMDEAITSVSRRIDYILQCLRQHGVKDKDIQKYDLAIREEETQQYSMQTELNVTFSDFTKLDEVDRLLLDKVDDNVKVHSARYYHSNECLSLFRRRVCAAATENATQKARDMCQVMGQTLGPPLLVVEEELEEKLHGVNDEFVHRYDNITSIPAILAVSRVSITFLIRDRPGRQL</sequence>
<dbReference type="GO" id="GO:0005634">
    <property type="term" value="C:nucleus"/>
    <property type="evidence" value="ECO:0007669"/>
    <property type="project" value="UniProtKB-SubCell"/>
</dbReference>
<dbReference type="Proteomes" id="UP001497482">
    <property type="component" value="Chromosome 17"/>
</dbReference>
<dbReference type="AlphaFoldDB" id="A0AAV2K7U8"/>
<dbReference type="GO" id="GO:0005737">
    <property type="term" value="C:cytoplasm"/>
    <property type="evidence" value="ECO:0007669"/>
    <property type="project" value="UniProtKB-SubCell"/>
</dbReference>
<dbReference type="GO" id="GO:0043123">
    <property type="term" value="P:positive regulation of canonical NF-kappaB signal transduction"/>
    <property type="evidence" value="ECO:0007669"/>
    <property type="project" value="InterPro"/>
</dbReference>
<gene>
    <name evidence="7" type="ORF">KC01_LOCUS16156</name>
</gene>
<dbReference type="Pfam" id="PF04402">
    <property type="entry name" value="SIMPL"/>
    <property type="match status" value="1"/>
</dbReference>
<dbReference type="Gene3D" id="3.30.70.2970">
    <property type="entry name" value="Protein of unknown function (DUF541), domain 2"/>
    <property type="match status" value="1"/>
</dbReference>
<keyword evidence="8" id="KW-1185">Reference proteome</keyword>
<reference evidence="7 8" key="1">
    <citation type="submission" date="2024-04" db="EMBL/GenBank/DDBJ databases">
        <authorList>
            <person name="Waldvogel A.-M."/>
            <person name="Schoenle A."/>
        </authorList>
    </citation>
    <scope>NUCLEOTIDE SEQUENCE [LARGE SCALE GENOMIC DNA]</scope>
</reference>
<dbReference type="PANTHER" id="PTHR18842:SF2">
    <property type="entry name" value="INTERLEUKIN-1 RECEPTOR-ASSOCIATED KINASE 1-BINDING PROTEIN 1"/>
    <property type="match status" value="1"/>
</dbReference>
<evidence type="ECO:0000256" key="3">
    <source>
        <dbReference type="ARBA" id="ARBA00005509"/>
    </source>
</evidence>
<keyword evidence="4" id="KW-0963">Cytoplasm</keyword>
<evidence type="ECO:0000256" key="1">
    <source>
        <dbReference type="ARBA" id="ARBA00004123"/>
    </source>
</evidence>
<dbReference type="InterPro" id="IPR030312">
    <property type="entry name" value="IRAK1BP1"/>
</dbReference>
<evidence type="ECO:0000256" key="6">
    <source>
        <dbReference type="SAM" id="MobiDB-lite"/>
    </source>
</evidence>
<comment type="similarity">
    <text evidence="3">Belongs to the IRAK1BP1 family.</text>
</comment>
<proteinExistence type="inferred from homology"/>
<evidence type="ECO:0000256" key="4">
    <source>
        <dbReference type="ARBA" id="ARBA00022490"/>
    </source>
</evidence>
<dbReference type="InterPro" id="IPR007497">
    <property type="entry name" value="SIMPL/DUF541"/>
</dbReference>
<accession>A0AAV2K7U8</accession>
<feature type="region of interest" description="Disordered" evidence="6">
    <location>
        <begin position="1"/>
        <end position="32"/>
    </location>
</feature>
<dbReference type="EMBL" id="OZ035839">
    <property type="protein sequence ID" value="CAL1586006.1"/>
    <property type="molecule type" value="Genomic_DNA"/>
</dbReference>
<keyword evidence="5" id="KW-0539">Nucleus</keyword>
<protein>
    <submittedName>
        <fullName evidence="7">Uncharacterized protein</fullName>
    </submittedName>
</protein>
<dbReference type="PANTHER" id="PTHR18842">
    <property type="entry name" value="INTERLEUKIN-1 RECEPTOR-ASSOCIATED KINASE 1-BINDING PROTEIN 1"/>
    <property type="match status" value="1"/>
</dbReference>
<evidence type="ECO:0000313" key="8">
    <source>
        <dbReference type="Proteomes" id="UP001497482"/>
    </source>
</evidence>